<feature type="compositionally biased region" description="Basic and acidic residues" evidence="1">
    <location>
        <begin position="102"/>
        <end position="112"/>
    </location>
</feature>
<evidence type="ECO:0000313" key="2">
    <source>
        <dbReference type="EMBL" id="KAL3101491.1"/>
    </source>
</evidence>
<dbReference type="AlphaFoldDB" id="A0ABD2KF12"/>
<comment type="caution">
    <text evidence="2">The sequence shown here is derived from an EMBL/GenBank/DDBJ whole genome shotgun (WGS) entry which is preliminary data.</text>
</comment>
<evidence type="ECO:0000313" key="3">
    <source>
        <dbReference type="Proteomes" id="UP001620626"/>
    </source>
</evidence>
<name>A0ABD2KF12_9BILA</name>
<keyword evidence="3" id="KW-1185">Reference proteome</keyword>
<proteinExistence type="predicted"/>
<feature type="compositionally biased region" description="Pro residues" evidence="1">
    <location>
        <begin position="40"/>
        <end position="49"/>
    </location>
</feature>
<sequence length="246" mass="27468">MKSKIEIDKFWPTSPIDYPPNSAYPTTNIIDRSIPTLLPQYPPAYPQYPDPDDNPTNPQQQQKCPDGWKKKTEIANGWALLVGTERSSAFTGKTCCQIGPDNKAKKQDDTKQNPKYGTNGNGRLVPDYIPYKKTEVGNSYPTYPGQPYPSYPGLKYPTYPGQQYPKYPGQQYPTSPGQQLSTVSNHLSWTHRIQPIQGNTVSTISWTTVSRATVSKLPGTTGSIFIQGKQYPAYPGQQYPTNQGQQ</sequence>
<reference evidence="2 3" key="1">
    <citation type="submission" date="2024-10" db="EMBL/GenBank/DDBJ databases">
        <authorList>
            <person name="Kim D."/>
        </authorList>
    </citation>
    <scope>NUCLEOTIDE SEQUENCE [LARGE SCALE GENOMIC DNA]</scope>
    <source>
        <strain evidence="2">BH-2024</strain>
    </source>
</reference>
<organism evidence="2 3">
    <name type="scientific">Heterodera trifolii</name>
    <dbReference type="NCBI Taxonomy" id="157864"/>
    <lineage>
        <taxon>Eukaryota</taxon>
        <taxon>Metazoa</taxon>
        <taxon>Ecdysozoa</taxon>
        <taxon>Nematoda</taxon>
        <taxon>Chromadorea</taxon>
        <taxon>Rhabditida</taxon>
        <taxon>Tylenchina</taxon>
        <taxon>Tylenchomorpha</taxon>
        <taxon>Tylenchoidea</taxon>
        <taxon>Heteroderidae</taxon>
        <taxon>Heteroderinae</taxon>
        <taxon>Heterodera</taxon>
    </lineage>
</organism>
<feature type="region of interest" description="Disordered" evidence="1">
    <location>
        <begin position="93"/>
        <end position="126"/>
    </location>
</feature>
<dbReference type="Proteomes" id="UP001620626">
    <property type="component" value="Unassembled WGS sequence"/>
</dbReference>
<feature type="region of interest" description="Disordered" evidence="1">
    <location>
        <begin position="36"/>
        <end position="68"/>
    </location>
</feature>
<gene>
    <name evidence="2" type="ORF">niasHT_020810</name>
</gene>
<protein>
    <submittedName>
        <fullName evidence="2">Uncharacterized protein</fullName>
    </submittedName>
</protein>
<evidence type="ECO:0000256" key="1">
    <source>
        <dbReference type="SAM" id="MobiDB-lite"/>
    </source>
</evidence>
<accession>A0ABD2KF12</accession>
<dbReference type="EMBL" id="JBICBT010000780">
    <property type="protein sequence ID" value="KAL3101491.1"/>
    <property type="molecule type" value="Genomic_DNA"/>
</dbReference>